<evidence type="ECO:0000256" key="2">
    <source>
        <dbReference type="SAM" id="SignalP"/>
    </source>
</evidence>
<evidence type="ECO:0000313" key="4">
    <source>
        <dbReference type="EMBL" id="WMS87026.1"/>
    </source>
</evidence>
<dbReference type="SUPFAM" id="SSF56925">
    <property type="entry name" value="OMPA-like"/>
    <property type="match status" value="1"/>
</dbReference>
<dbReference type="AlphaFoldDB" id="A0AA51X6N6"/>
<evidence type="ECO:0000259" key="3">
    <source>
        <dbReference type="Pfam" id="PF13505"/>
    </source>
</evidence>
<feature type="chain" id="PRO_5041256756" evidence="2">
    <location>
        <begin position="23"/>
        <end position="180"/>
    </location>
</feature>
<dbReference type="Pfam" id="PF13505">
    <property type="entry name" value="OMP_b-brl"/>
    <property type="match status" value="1"/>
</dbReference>
<dbReference type="EMBL" id="CP133548">
    <property type="protein sequence ID" value="WMS87026.1"/>
    <property type="molecule type" value="Genomic_DNA"/>
</dbReference>
<sequence length="180" mass="19187">MRTNLLVMMLLLGLGYSSNVLAGSESGLYLGASIGQGSVDTGDPVFNVDEDSSGFKVFAGYNFGAIPAMDLAVELDFRDFGTYENSNLNIESDLTSYEIYGLAGFDLGPIGLFGKMGYSNTDIESVVNGINVNDSDSNPTYGVGAKFQLGSFAIRAEYEVFDLDGVDDLTMSSVGFVMTF</sequence>
<proteinExistence type="predicted"/>
<evidence type="ECO:0000313" key="5">
    <source>
        <dbReference type="Proteomes" id="UP001239782"/>
    </source>
</evidence>
<organism evidence="4 5">
    <name type="scientific">Pleionea litopenaei</name>
    <dbReference type="NCBI Taxonomy" id="3070815"/>
    <lineage>
        <taxon>Bacteria</taxon>
        <taxon>Pseudomonadati</taxon>
        <taxon>Pseudomonadota</taxon>
        <taxon>Gammaproteobacteria</taxon>
        <taxon>Oceanospirillales</taxon>
        <taxon>Pleioneaceae</taxon>
        <taxon>Pleionea</taxon>
    </lineage>
</organism>
<dbReference type="Proteomes" id="UP001239782">
    <property type="component" value="Chromosome"/>
</dbReference>
<gene>
    <name evidence="4" type="ORF">Q9312_17570</name>
</gene>
<reference evidence="4 5" key="1">
    <citation type="submission" date="2023-08" db="EMBL/GenBank/DDBJ databases">
        <title>Pleionea litopenaei sp. nov., isolated from stomach of juvenile Litopenaeus vannamei.</title>
        <authorList>
            <person name="Rho A.M."/>
            <person name="Hwang C.Y."/>
        </authorList>
    </citation>
    <scope>NUCLEOTIDE SEQUENCE [LARGE SCALE GENOMIC DNA]</scope>
    <source>
        <strain evidence="4 5">HL-JVS1</strain>
    </source>
</reference>
<feature type="domain" description="Outer membrane protein beta-barrel" evidence="3">
    <location>
        <begin position="10"/>
        <end position="180"/>
    </location>
</feature>
<dbReference type="InterPro" id="IPR027385">
    <property type="entry name" value="Beta-barrel_OMP"/>
</dbReference>
<dbReference type="KEGG" id="plei:Q9312_17570"/>
<keyword evidence="5" id="KW-1185">Reference proteome</keyword>
<name>A0AA51X6N6_9GAMM</name>
<keyword evidence="1 2" id="KW-0732">Signal</keyword>
<protein>
    <submittedName>
        <fullName evidence="4">Outer membrane beta-barrel protein</fullName>
    </submittedName>
</protein>
<dbReference type="Gene3D" id="2.40.160.20">
    <property type="match status" value="1"/>
</dbReference>
<dbReference type="RefSeq" id="WP_309202164.1">
    <property type="nucleotide sequence ID" value="NZ_CP133548.1"/>
</dbReference>
<dbReference type="InterPro" id="IPR011250">
    <property type="entry name" value="OMP/PagP_B-barrel"/>
</dbReference>
<feature type="signal peptide" evidence="2">
    <location>
        <begin position="1"/>
        <end position="22"/>
    </location>
</feature>
<evidence type="ECO:0000256" key="1">
    <source>
        <dbReference type="ARBA" id="ARBA00022729"/>
    </source>
</evidence>
<accession>A0AA51X6N6</accession>